<dbReference type="NCBIfam" id="NF004014">
    <property type="entry name" value="PRK05477.1-4"/>
    <property type="match status" value="1"/>
</dbReference>
<dbReference type="STRING" id="1276257.SSABA_v1c01100"/>
<protein>
    <recommendedName>
        <fullName evidence="10">Aspartyl/glutamyl-tRNA(Asn/Gln) amidotransferase subunit B</fullName>
        <shortName evidence="10">Asp/Glu-ADT subunit B</shortName>
        <ecNumber evidence="10">6.3.5.-</ecNumber>
    </recommendedName>
</protein>
<dbReference type="GO" id="GO:0016740">
    <property type="term" value="F:transferase activity"/>
    <property type="evidence" value="ECO:0007669"/>
    <property type="project" value="UniProtKB-KW"/>
</dbReference>
<evidence type="ECO:0000256" key="1">
    <source>
        <dbReference type="ARBA" id="ARBA00005306"/>
    </source>
</evidence>
<keyword evidence="5 10" id="KW-0067">ATP-binding</keyword>
<comment type="catalytic activity">
    <reaction evidence="8 10">
        <text>L-aspartyl-tRNA(Asn) + L-glutamine + ATP + H2O = L-asparaginyl-tRNA(Asn) + L-glutamate + ADP + phosphate + 2 H(+)</text>
        <dbReference type="Rhea" id="RHEA:14513"/>
        <dbReference type="Rhea" id="RHEA-COMP:9674"/>
        <dbReference type="Rhea" id="RHEA-COMP:9677"/>
        <dbReference type="ChEBI" id="CHEBI:15377"/>
        <dbReference type="ChEBI" id="CHEBI:15378"/>
        <dbReference type="ChEBI" id="CHEBI:29985"/>
        <dbReference type="ChEBI" id="CHEBI:30616"/>
        <dbReference type="ChEBI" id="CHEBI:43474"/>
        <dbReference type="ChEBI" id="CHEBI:58359"/>
        <dbReference type="ChEBI" id="CHEBI:78515"/>
        <dbReference type="ChEBI" id="CHEBI:78516"/>
        <dbReference type="ChEBI" id="CHEBI:456216"/>
    </reaction>
</comment>
<dbReference type="PANTHER" id="PTHR11659:SF0">
    <property type="entry name" value="GLUTAMYL-TRNA(GLN) AMIDOTRANSFERASE SUBUNIT B, MITOCHONDRIAL"/>
    <property type="match status" value="1"/>
</dbReference>
<reference evidence="12 13" key="1">
    <citation type="journal article" date="2014" name="Genome Biol. Evol.">
        <title>Molecular evolution of the substrate utilization strategies and putative virulence factors in mosquito-associated Spiroplasma species.</title>
        <authorList>
            <person name="Chang T.H."/>
            <person name="Lo W.S."/>
            <person name="Ku C."/>
            <person name="Chen L.L."/>
            <person name="Kuo C.H."/>
        </authorList>
    </citation>
    <scope>NUCLEOTIDE SEQUENCE [LARGE SCALE GENOMIC DNA]</scope>
    <source>
        <strain evidence="12">Ar-1343</strain>
    </source>
</reference>
<sequence>MNNFEVVIGIENHVELKTKSKMFCTGPVEFGATPNTKVSEVDLGYPGALPTVNKQGVKLAILAVNALGMELDDLLRFDRKSYFYPDLAKGFQITQQFHPIGKNGKITITLENGSEKIISVERIHIEEDTAKQTHKGNLTYLDYNRSGVGLIEIVSDPVLRSADEAVGYVEKLREILLFLGISDVKMNEGSLRCDVNISLRPFGHPNFGTKVEIKNLNSLNNVKKAIEFEIKRQSALLLSDQEVIMETRRFDESSNETVSMRIKTDAVDYRYFREPNILPIKLDKNWVLDVIKNSPELPQIKRRRYLNDYSLKEEEVNQLLASLELTNFFEVTLKYTNEVNKVVNLLLGDIQSHLNKNNLEIGATKLTPQLLGTLLELISQGVISSKHSKTILPILIENGNSVEEIIEAHGLKQISDPIQIDGLLTPIFEENKDLLEQFEQRPERVTKTIMGQLMKETGGNANPDVSQEIILKKIKEYKIK</sequence>
<evidence type="ECO:0000259" key="11">
    <source>
        <dbReference type="SMART" id="SM00845"/>
    </source>
</evidence>
<dbReference type="InterPro" id="IPR017959">
    <property type="entry name" value="Asn/Gln-tRNA_amidoTrfase_suB/E"/>
</dbReference>
<comment type="catalytic activity">
    <reaction evidence="9 10">
        <text>L-glutamyl-tRNA(Gln) + L-glutamine + ATP + H2O = L-glutaminyl-tRNA(Gln) + L-glutamate + ADP + phosphate + H(+)</text>
        <dbReference type="Rhea" id="RHEA:17521"/>
        <dbReference type="Rhea" id="RHEA-COMP:9681"/>
        <dbReference type="Rhea" id="RHEA-COMP:9684"/>
        <dbReference type="ChEBI" id="CHEBI:15377"/>
        <dbReference type="ChEBI" id="CHEBI:15378"/>
        <dbReference type="ChEBI" id="CHEBI:29985"/>
        <dbReference type="ChEBI" id="CHEBI:30616"/>
        <dbReference type="ChEBI" id="CHEBI:43474"/>
        <dbReference type="ChEBI" id="CHEBI:58359"/>
        <dbReference type="ChEBI" id="CHEBI:78520"/>
        <dbReference type="ChEBI" id="CHEBI:78521"/>
        <dbReference type="ChEBI" id="CHEBI:456216"/>
    </reaction>
</comment>
<dbReference type="PROSITE" id="PS01234">
    <property type="entry name" value="GATB"/>
    <property type="match status" value="1"/>
</dbReference>
<evidence type="ECO:0000256" key="5">
    <source>
        <dbReference type="ARBA" id="ARBA00022840"/>
    </source>
</evidence>
<evidence type="ECO:0000256" key="3">
    <source>
        <dbReference type="ARBA" id="ARBA00022598"/>
    </source>
</evidence>
<dbReference type="Pfam" id="PF02934">
    <property type="entry name" value="GatB_N"/>
    <property type="match status" value="1"/>
</dbReference>
<dbReference type="RefSeq" id="WP_025250661.1">
    <property type="nucleotide sequence ID" value="NZ_CP006934.1"/>
</dbReference>
<dbReference type="InterPro" id="IPR023168">
    <property type="entry name" value="GatB_Yqey_C_2"/>
</dbReference>
<dbReference type="SUPFAM" id="SSF89095">
    <property type="entry name" value="GatB/YqeY motif"/>
    <property type="match status" value="1"/>
</dbReference>
<dbReference type="GO" id="GO:0005524">
    <property type="term" value="F:ATP binding"/>
    <property type="evidence" value="ECO:0007669"/>
    <property type="project" value="UniProtKB-KW"/>
</dbReference>
<dbReference type="NCBIfam" id="NF004012">
    <property type="entry name" value="PRK05477.1-2"/>
    <property type="match status" value="1"/>
</dbReference>
<accession>W6A932</accession>
<keyword evidence="4 10" id="KW-0547">Nucleotide-binding</keyword>
<dbReference type="PATRIC" id="fig|1276257.3.peg.112"/>
<dbReference type="HAMAP" id="MF_00121">
    <property type="entry name" value="GatB"/>
    <property type="match status" value="1"/>
</dbReference>
<evidence type="ECO:0000256" key="9">
    <source>
        <dbReference type="ARBA" id="ARBA00047913"/>
    </source>
</evidence>
<dbReference type="InterPro" id="IPR042114">
    <property type="entry name" value="GatB_C_1"/>
</dbReference>
<dbReference type="SUPFAM" id="SSF55931">
    <property type="entry name" value="Glutamine synthetase/guanido kinase"/>
    <property type="match status" value="1"/>
</dbReference>
<comment type="subunit">
    <text evidence="2 10">Heterotrimer of A, B and C subunits.</text>
</comment>
<dbReference type="InterPro" id="IPR014746">
    <property type="entry name" value="Gln_synth/guanido_kin_cat_dom"/>
</dbReference>
<evidence type="ECO:0000313" key="13">
    <source>
        <dbReference type="Proteomes" id="UP000019265"/>
    </source>
</evidence>
<dbReference type="InterPro" id="IPR017958">
    <property type="entry name" value="Gln-tRNA_amidoTrfase_suB_CS"/>
</dbReference>
<evidence type="ECO:0000256" key="8">
    <source>
        <dbReference type="ARBA" id="ARBA00047380"/>
    </source>
</evidence>
<keyword evidence="12" id="KW-0808">Transferase</keyword>
<gene>
    <name evidence="10 12" type="primary">gatB</name>
    <name evidence="12" type="ORF">SSABA_v1c01100</name>
</gene>
<evidence type="ECO:0000256" key="7">
    <source>
        <dbReference type="ARBA" id="ARBA00024799"/>
    </source>
</evidence>
<dbReference type="NCBIfam" id="TIGR00133">
    <property type="entry name" value="gatB"/>
    <property type="match status" value="1"/>
</dbReference>
<dbReference type="GO" id="GO:0006412">
    <property type="term" value="P:translation"/>
    <property type="evidence" value="ECO:0007669"/>
    <property type="project" value="UniProtKB-UniRule"/>
</dbReference>
<proteinExistence type="inferred from homology"/>
<organism evidence="12 13">
    <name type="scientific">Spiroplasma sabaudiense Ar-1343</name>
    <dbReference type="NCBI Taxonomy" id="1276257"/>
    <lineage>
        <taxon>Bacteria</taxon>
        <taxon>Bacillati</taxon>
        <taxon>Mycoplasmatota</taxon>
        <taxon>Mollicutes</taxon>
        <taxon>Entomoplasmatales</taxon>
        <taxon>Spiroplasmataceae</taxon>
        <taxon>Spiroplasma</taxon>
    </lineage>
</organism>
<dbReference type="GO" id="GO:0050567">
    <property type="term" value="F:glutaminyl-tRNA synthase (glutamine-hydrolyzing) activity"/>
    <property type="evidence" value="ECO:0007669"/>
    <property type="project" value="UniProtKB-UniRule"/>
</dbReference>
<evidence type="ECO:0000256" key="2">
    <source>
        <dbReference type="ARBA" id="ARBA00011123"/>
    </source>
</evidence>
<dbReference type="InterPro" id="IPR006075">
    <property type="entry name" value="Asn/Gln-tRNA_Trfase_suB/E_cat"/>
</dbReference>
<dbReference type="SMART" id="SM00845">
    <property type="entry name" value="GatB_Yqey"/>
    <property type="match status" value="1"/>
</dbReference>
<dbReference type="Pfam" id="PF02637">
    <property type="entry name" value="GatB_Yqey"/>
    <property type="match status" value="1"/>
</dbReference>
<dbReference type="Gene3D" id="1.10.10.410">
    <property type="match status" value="1"/>
</dbReference>
<dbReference type="InterPro" id="IPR018027">
    <property type="entry name" value="Asn/Gln_amidotransferase"/>
</dbReference>
<comment type="similarity">
    <text evidence="1 10">Belongs to the GatB/GatE family. GatB subfamily.</text>
</comment>
<dbReference type="EMBL" id="CP006934">
    <property type="protein sequence ID" value="AHI53522.1"/>
    <property type="molecule type" value="Genomic_DNA"/>
</dbReference>
<keyword evidence="6 10" id="KW-0648">Protein biosynthesis</keyword>
<evidence type="ECO:0000313" key="12">
    <source>
        <dbReference type="EMBL" id="AHI53522.1"/>
    </source>
</evidence>
<dbReference type="OrthoDB" id="9804078at2"/>
<dbReference type="GO" id="GO:0050566">
    <property type="term" value="F:asparaginyl-tRNA synthase (glutamine-hydrolyzing) activity"/>
    <property type="evidence" value="ECO:0007669"/>
    <property type="project" value="RHEA"/>
</dbReference>
<dbReference type="AlphaFoldDB" id="W6A932"/>
<dbReference type="Proteomes" id="UP000019265">
    <property type="component" value="Chromosome"/>
</dbReference>
<dbReference type="EC" id="6.3.5.-" evidence="10"/>
<dbReference type="HOGENOM" id="CLU_019240_0_0_14"/>
<dbReference type="KEGG" id="ssab:SSABA_v1c01100"/>
<evidence type="ECO:0000256" key="6">
    <source>
        <dbReference type="ARBA" id="ARBA00022917"/>
    </source>
</evidence>
<evidence type="ECO:0000256" key="4">
    <source>
        <dbReference type="ARBA" id="ARBA00022741"/>
    </source>
</evidence>
<dbReference type="GO" id="GO:0070681">
    <property type="term" value="P:glutaminyl-tRNAGln biosynthesis via transamidation"/>
    <property type="evidence" value="ECO:0007669"/>
    <property type="project" value="TreeGrafter"/>
</dbReference>
<dbReference type="eggNOG" id="COG0064">
    <property type="taxonomic scope" value="Bacteria"/>
</dbReference>
<dbReference type="PANTHER" id="PTHR11659">
    <property type="entry name" value="GLUTAMYL-TRNA GLN AMIDOTRANSFERASE SUBUNIT B MITOCHONDRIAL AND PROKARYOTIC PET112-RELATED"/>
    <property type="match status" value="1"/>
</dbReference>
<keyword evidence="3 10" id="KW-0436">Ligase</keyword>
<dbReference type="InterPro" id="IPR003789">
    <property type="entry name" value="Asn/Gln_tRNA_amidoTrase-B-like"/>
</dbReference>
<feature type="domain" description="Asn/Gln amidotransferase" evidence="11">
    <location>
        <begin position="327"/>
        <end position="474"/>
    </location>
</feature>
<dbReference type="InterPro" id="IPR004413">
    <property type="entry name" value="GatB"/>
</dbReference>
<name>W6A932_9MOLU</name>
<comment type="function">
    <text evidence="7 10">Allows the formation of correctly charged Asn-tRNA(Asn) or Gln-tRNA(Gln) through the transamidation of misacylated Asp-tRNA(Asn) or Glu-tRNA(Gln) in organisms which lack either or both of asparaginyl-tRNA or glutaminyl-tRNA synthetases. The reaction takes place in the presence of glutamine and ATP through an activated phospho-Asp-tRNA(Asn) or phospho-Glu-tRNA(Gln).</text>
</comment>
<dbReference type="Gene3D" id="1.10.150.380">
    <property type="entry name" value="GatB domain, N-terminal subdomain"/>
    <property type="match status" value="1"/>
</dbReference>
<evidence type="ECO:0000256" key="10">
    <source>
        <dbReference type="HAMAP-Rule" id="MF_00121"/>
    </source>
</evidence>
<keyword evidence="13" id="KW-1185">Reference proteome</keyword>